<comment type="caution">
    <text evidence="1">The sequence shown here is derived from an EMBL/GenBank/DDBJ whole genome shotgun (WGS) entry which is preliminary data.</text>
</comment>
<dbReference type="RefSeq" id="WP_130047935.1">
    <property type="nucleotide sequence ID" value="NZ_SEZK01000011.1"/>
</dbReference>
<proteinExistence type="predicted"/>
<dbReference type="EMBL" id="SEZN01000013">
    <property type="protein sequence ID" value="RYU64675.1"/>
    <property type="molecule type" value="Genomic_DNA"/>
</dbReference>
<accession>A0A4Q5KUT8</accession>
<dbReference type="EMBL" id="SEZK01000011">
    <property type="protein sequence ID" value="RYU51928.1"/>
    <property type="molecule type" value="Genomic_DNA"/>
</dbReference>
<evidence type="ECO:0000313" key="1">
    <source>
        <dbReference type="EMBL" id="RYU51928.1"/>
    </source>
</evidence>
<evidence type="ECO:0000313" key="3">
    <source>
        <dbReference type="Proteomes" id="UP000294063"/>
    </source>
</evidence>
<organism evidence="1 3">
    <name type="scientific">Aliivibrio finisterrensis</name>
    <dbReference type="NCBI Taxonomy" id="511998"/>
    <lineage>
        <taxon>Bacteria</taxon>
        <taxon>Pseudomonadati</taxon>
        <taxon>Pseudomonadota</taxon>
        <taxon>Gammaproteobacteria</taxon>
        <taxon>Vibrionales</taxon>
        <taxon>Vibrionaceae</taxon>
        <taxon>Aliivibrio</taxon>
    </lineage>
</organism>
<evidence type="ECO:0000313" key="2">
    <source>
        <dbReference type="EMBL" id="RYU64675.1"/>
    </source>
</evidence>
<gene>
    <name evidence="2" type="ORF">ERW53_08715</name>
    <name evidence="1" type="ORF">ERW57_08440</name>
</gene>
<name>A0A4Q5KUT8_9GAMM</name>
<protein>
    <submittedName>
        <fullName evidence="1">Uncharacterized protein</fullName>
    </submittedName>
</protein>
<reference evidence="3 4" key="1">
    <citation type="submission" date="2019-02" db="EMBL/GenBank/DDBJ databases">
        <title>Genome sequences of Aliivibrio finisterrensis strains from farmed Atlantic salmon.</title>
        <authorList>
            <person name="Bowman J.P."/>
        </authorList>
    </citation>
    <scope>NUCLEOTIDE SEQUENCE [LARGE SCALE GENOMIC DNA]</scope>
    <source>
        <strain evidence="2 4">A21</strain>
        <strain evidence="1 3">A46</strain>
    </source>
</reference>
<keyword evidence="4" id="KW-1185">Reference proteome</keyword>
<dbReference type="Proteomes" id="UP000294063">
    <property type="component" value="Unassembled WGS sequence"/>
</dbReference>
<dbReference type="AlphaFoldDB" id="A0A4Q5KUT8"/>
<sequence>MTEFDGTDHFSLQPYTKLYRTDGYPIPKFYTYNAKPLKLLPRLALSEEQSRYKKGSTAIRDSVARMNVSSSSMLRFSMNEPRNPKYTGNTKIHIKASPEQAQKWVNEKTQMVAYVKPAIIVHAPYLHDYSVVYNPNEDVYVTENDERIVSKRGGTLK</sequence>
<evidence type="ECO:0000313" key="4">
    <source>
        <dbReference type="Proteomes" id="UP000294166"/>
    </source>
</evidence>
<dbReference type="Proteomes" id="UP000294166">
    <property type="component" value="Unassembled WGS sequence"/>
</dbReference>